<keyword evidence="2" id="KW-0677">Repeat</keyword>
<evidence type="ECO:0000256" key="1">
    <source>
        <dbReference type="ARBA" id="ARBA00022614"/>
    </source>
</evidence>
<keyword evidence="3" id="KW-0472">Membrane</keyword>
<dbReference type="SUPFAM" id="SSF52058">
    <property type="entry name" value="L domain-like"/>
    <property type="match status" value="2"/>
</dbReference>
<reference evidence="5" key="1">
    <citation type="submission" date="2023-07" db="EMBL/GenBank/DDBJ databases">
        <authorList>
            <consortium name="CYATHOMIX"/>
        </authorList>
    </citation>
    <scope>NUCLEOTIDE SEQUENCE</scope>
    <source>
        <strain evidence="5">N/A</strain>
    </source>
</reference>
<dbReference type="InterPro" id="IPR001611">
    <property type="entry name" value="Leu-rich_rpt"/>
</dbReference>
<protein>
    <submittedName>
        <fullName evidence="5">Uncharacterized protein</fullName>
    </submittedName>
</protein>
<feature type="chain" id="PRO_5041372421" evidence="4">
    <location>
        <begin position="18"/>
        <end position="754"/>
    </location>
</feature>
<proteinExistence type="predicted"/>
<dbReference type="Proteomes" id="UP001176961">
    <property type="component" value="Unassembled WGS sequence"/>
</dbReference>
<dbReference type="InterPro" id="IPR032675">
    <property type="entry name" value="LRR_dom_sf"/>
</dbReference>
<dbReference type="SMART" id="SM00369">
    <property type="entry name" value="LRR_TYP"/>
    <property type="match status" value="8"/>
</dbReference>
<dbReference type="InterPro" id="IPR003591">
    <property type="entry name" value="Leu-rich_rpt_typical-subtyp"/>
</dbReference>
<accession>A0AA36H000</accession>
<keyword evidence="1" id="KW-0433">Leucine-rich repeat</keyword>
<gene>
    <name evidence="5" type="ORF">CYNAS_LOCUS13493</name>
</gene>
<feature type="transmembrane region" description="Helical" evidence="3">
    <location>
        <begin position="704"/>
        <end position="729"/>
    </location>
</feature>
<dbReference type="PANTHER" id="PTHR45712:SF22">
    <property type="entry name" value="INSULIN-LIKE GROWTH FACTOR-BINDING PROTEIN COMPLEX ACID LABILE SUBUNIT"/>
    <property type="match status" value="1"/>
</dbReference>
<dbReference type="Pfam" id="PF13855">
    <property type="entry name" value="LRR_8"/>
    <property type="match status" value="2"/>
</dbReference>
<dbReference type="InterPro" id="IPR050333">
    <property type="entry name" value="SLRP"/>
</dbReference>
<keyword evidence="3" id="KW-0812">Transmembrane</keyword>
<organism evidence="5 6">
    <name type="scientific">Cylicocyclus nassatus</name>
    <name type="common">Nematode worm</name>
    <dbReference type="NCBI Taxonomy" id="53992"/>
    <lineage>
        <taxon>Eukaryota</taxon>
        <taxon>Metazoa</taxon>
        <taxon>Ecdysozoa</taxon>
        <taxon>Nematoda</taxon>
        <taxon>Chromadorea</taxon>
        <taxon>Rhabditida</taxon>
        <taxon>Rhabditina</taxon>
        <taxon>Rhabditomorpha</taxon>
        <taxon>Strongyloidea</taxon>
        <taxon>Strongylidae</taxon>
        <taxon>Cylicocyclus</taxon>
    </lineage>
</organism>
<dbReference type="Gene3D" id="3.80.10.10">
    <property type="entry name" value="Ribonuclease Inhibitor"/>
    <property type="match status" value="3"/>
</dbReference>
<keyword evidence="3" id="KW-1133">Transmembrane helix</keyword>
<comment type="caution">
    <text evidence="5">The sequence shown here is derived from an EMBL/GenBank/DDBJ whole genome shotgun (WGS) entry which is preliminary data.</text>
</comment>
<feature type="signal peptide" evidence="4">
    <location>
        <begin position="1"/>
        <end position="17"/>
    </location>
</feature>
<dbReference type="EMBL" id="CATQJL010000305">
    <property type="protein sequence ID" value="CAJ0601510.1"/>
    <property type="molecule type" value="Genomic_DNA"/>
</dbReference>
<dbReference type="PROSITE" id="PS51450">
    <property type="entry name" value="LRR"/>
    <property type="match status" value="2"/>
</dbReference>
<evidence type="ECO:0000256" key="4">
    <source>
        <dbReference type="SAM" id="SignalP"/>
    </source>
</evidence>
<evidence type="ECO:0000313" key="6">
    <source>
        <dbReference type="Proteomes" id="UP001176961"/>
    </source>
</evidence>
<name>A0AA36H000_CYLNA</name>
<dbReference type="PANTHER" id="PTHR45712">
    <property type="entry name" value="AGAP008170-PA"/>
    <property type="match status" value="1"/>
</dbReference>
<dbReference type="AlphaFoldDB" id="A0AA36H000"/>
<evidence type="ECO:0000313" key="5">
    <source>
        <dbReference type="EMBL" id="CAJ0601510.1"/>
    </source>
</evidence>
<keyword evidence="4" id="KW-0732">Signal</keyword>
<evidence type="ECO:0000256" key="2">
    <source>
        <dbReference type="ARBA" id="ARBA00022737"/>
    </source>
</evidence>
<keyword evidence="6" id="KW-1185">Reference proteome</keyword>
<evidence type="ECO:0000256" key="3">
    <source>
        <dbReference type="SAM" id="Phobius"/>
    </source>
</evidence>
<sequence length="754" mass="85561">MKEICSALLLLFSSVYGYSSCPQRCQCYEDPDSRSQMHLICKWDELNTTNLDSLTRPELVRTLTIRCPHFSKKKSVPLAGLFRGLRNLDRLEIDRCELASLPSALFSGLHQLYSLIIKNAKLPAIPDELFAYTPNMMTLDMTGNELKIEPYALKSLGNLIHLDLSNNSINFLANTLISLTKLKVLTMDHNRLTNIDFRRLPEELTDLSLRHNFVTTVHYLPQSARNLRRLDLSGNLLDFLSGSGSVNMLPAGLKQADLSNNRIAFIQEGALAHMEKLALLDLKRNRLTELKEGSLAGPKTRLRLFLENNPFKCHCGLRWLLHAKDKTSPVVLDLPTLTCSLLLDENERLNLTTADQLNQLTCKYESFCPESCTCCDDLLCLCRMECPKECECYRSSNMERLRNAQNILVCQNLRFDHLENLPASTTELRIDSADWKTWDIKKLQNLRSLTSLRFTNTPVTDDDINSLSTLNSLTHLQLTSTAITKVPSQLGHLSHLYLAGNKLSKLSNEDLKVFDKVKKLSLGGNGTRFLCDCDSPSPLQLWLREKKNRDKVVKNSLFSRKFPKYIFHFLVEDIDAVKCYLQSFGTVKVIATLPSNDSVCPEETTETTQWIEFVTNVEHSQGLERKATPTRSLHGITNAYAISEEPSPASLEIAHSSILMRKPTPNGVHYMMPGPIEERTTTQLIFTTPKQRKKYHRDNSPDKFLNALIFVLFSCVLILVITIAFTLYFRFIRVDSTPKPEKDPTEEAPLNEVA</sequence>